<feature type="non-terminal residue" evidence="1">
    <location>
        <position position="39"/>
    </location>
</feature>
<evidence type="ECO:0008006" key="3">
    <source>
        <dbReference type="Google" id="ProtNLM"/>
    </source>
</evidence>
<organism evidence="1 2">
    <name type="scientific">Candidatus Hakubella thermalkaliphila</name>
    <dbReference type="NCBI Taxonomy" id="2754717"/>
    <lineage>
        <taxon>Bacteria</taxon>
        <taxon>Bacillati</taxon>
        <taxon>Actinomycetota</taxon>
        <taxon>Actinomycetota incertae sedis</taxon>
        <taxon>Candidatus Hakubellales</taxon>
        <taxon>Candidatus Hakubellaceae</taxon>
        <taxon>Candidatus Hakubella</taxon>
    </lineage>
</organism>
<dbReference type="AlphaFoldDB" id="A0A6V8P9A6"/>
<gene>
    <name evidence="1" type="ORF">HKBW3S33_02319</name>
</gene>
<accession>A0A6V8P9A6</accession>
<dbReference type="InterPro" id="IPR019270">
    <property type="entry name" value="DUF2283"/>
</dbReference>
<dbReference type="RefSeq" id="WP_176234112.1">
    <property type="nucleotide sequence ID" value="NZ_BLRY01000494.1"/>
</dbReference>
<keyword evidence="2" id="KW-1185">Reference proteome</keyword>
<evidence type="ECO:0000313" key="2">
    <source>
        <dbReference type="Proteomes" id="UP000591948"/>
    </source>
</evidence>
<proteinExistence type="predicted"/>
<protein>
    <recommendedName>
        <fullName evidence="3">DUF2283 domain-containing protein</fullName>
    </recommendedName>
</protein>
<comment type="caution">
    <text evidence="1">The sequence shown here is derived from an EMBL/GenBank/DDBJ whole genome shotgun (WGS) entry which is preliminary data.</text>
</comment>
<sequence>MRVRYDEQVDILYIRIKETPYYESDEIREGIIMDYDKDG</sequence>
<dbReference type="Pfam" id="PF10049">
    <property type="entry name" value="DUF2283"/>
    <property type="match status" value="1"/>
</dbReference>
<name>A0A6V8P9A6_9ACTN</name>
<dbReference type="EMBL" id="BLRY01000494">
    <property type="protein sequence ID" value="GFP28903.1"/>
    <property type="molecule type" value="Genomic_DNA"/>
</dbReference>
<reference evidence="1 2" key="1">
    <citation type="journal article" date="2020" name="Front. Microbiol.">
        <title>Single-cell genomics of novel Actinobacteria with the Wood-Ljungdahl pathway discovered in a serpentinizing system.</title>
        <authorList>
            <person name="Merino N."/>
            <person name="Kawai M."/>
            <person name="Boyd E.S."/>
            <person name="Colman D.R."/>
            <person name="McGlynn S.E."/>
            <person name="Nealson K.H."/>
            <person name="Kurokawa K."/>
            <person name="Hongoh Y."/>
        </authorList>
    </citation>
    <scope>NUCLEOTIDE SEQUENCE [LARGE SCALE GENOMIC DNA]</scope>
    <source>
        <strain evidence="1 2">S33</strain>
    </source>
</reference>
<dbReference type="Proteomes" id="UP000591948">
    <property type="component" value="Unassembled WGS sequence"/>
</dbReference>
<evidence type="ECO:0000313" key="1">
    <source>
        <dbReference type="EMBL" id="GFP28903.1"/>
    </source>
</evidence>